<feature type="region of interest" description="Disordered" evidence="10">
    <location>
        <begin position="90"/>
        <end position="122"/>
    </location>
</feature>
<keyword evidence="5 9" id="KW-0805">Transcription regulation</keyword>
<dbReference type="EMBL" id="JBIGHY010000009">
    <property type="protein sequence ID" value="MFG6416454.1"/>
    <property type="molecule type" value="Genomic_DNA"/>
</dbReference>
<feature type="domain" description="RNA polymerase sigma factor 54 core-binding" evidence="12">
    <location>
        <begin position="131"/>
        <end position="321"/>
    </location>
</feature>
<evidence type="ECO:0000313" key="13">
    <source>
        <dbReference type="EMBL" id="MFG6416454.1"/>
    </source>
</evidence>
<dbReference type="Pfam" id="PF04963">
    <property type="entry name" value="Sigma54_CBD"/>
    <property type="match status" value="1"/>
</dbReference>
<evidence type="ECO:0000259" key="12">
    <source>
        <dbReference type="Pfam" id="PF04963"/>
    </source>
</evidence>
<evidence type="ECO:0000256" key="8">
    <source>
        <dbReference type="ARBA" id="ARBA00023163"/>
    </source>
</evidence>
<dbReference type="Proteomes" id="UP001606300">
    <property type="component" value="Unassembled WGS sequence"/>
</dbReference>
<dbReference type="Gene3D" id="1.10.10.1330">
    <property type="entry name" value="RNA polymerase sigma-54 factor, core-binding domain"/>
    <property type="match status" value="1"/>
</dbReference>
<evidence type="ECO:0000259" key="11">
    <source>
        <dbReference type="Pfam" id="PF04552"/>
    </source>
</evidence>
<keyword evidence="3 9" id="KW-0808">Transferase</keyword>
<evidence type="ECO:0000313" key="14">
    <source>
        <dbReference type="Proteomes" id="UP001606300"/>
    </source>
</evidence>
<dbReference type="PROSITE" id="PS00717">
    <property type="entry name" value="SIGMA54_1"/>
    <property type="match status" value="1"/>
</dbReference>
<feature type="domain" description="RNA polymerase sigma factor 54 DNA-binding" evidence="11">
    <location>
        <begin position="336"/>
        <end position="492"/>
    </location>
</feature>
<dbReference type="Gene3D" id="1.10.10.60">
    <property type="entry name" value="Homeodomain-like"/>
    <property type="match status" value="1"/>
</dbReference>
<evidence type="ECO:0000256" key="1">
    <source>
        <dbReference type="ARBA" id="ARBA00008798"/>
    </source>
</evidence>
<dbReference type="PANTHER" id="PTHR32248:SF4">
    <property type="entry name" value="RNA POLYMERASE SIGMA-54 FACTOR"/>
    <property type="match status" value="1"/>
</dbReference>
<dbReference type="RefSeq" id="WP_394472516.1">
    <property type="nucleotide sequence ID" value="NZ_JBIGHY010000009.1"/>
</dbReference>
<dbReference type="Pfam" id="PF04552">
    <property type="entry name" value="Sigma54_DBD"/>
    <property type="match status" value="1"/>
</dbReference>
<evidence type="ECO:0000256" key="5">
    <source>
        <dbReference type="ARBA" id="ARBA00023015"/>
    </source>
</evidence>
<evidence type="ECO:0000256" key="4">
    <source>
        <dbReference type="ARBA" id="ARBA00022695"/>
    </source>
</evidence>
<accession>A0ABW7EUD8</accession>
<name>A0ABW7EUD8_9BURK</name>
<dbReference type="InterPro" id="IPR007634">
    <property type="entry name" value="RNA_pol_sigma_54_DNA-bd"/>
</dbReference>
<dbReference type="NCBIfam" id="NF009118">
    <property type="entry name" value="PRK12469.1"/>
    <property type="match status" value="1"/>
</dbReference>
<gene>
    <name evidence="13" type="primary">rpoN</name>
    <name evidence="13" type="ORF">ACG02S_21400</name>
</gene>
<comment type="caution">
    <text evidence="13">The sequence shown here is derived from an EMBL/GenBank/DDBJ whole genome shotgun (WGS) entry which is preliminary data.</text>
</comment>
<keyword evidence="14" id="KW-1185">Reference proteome</keyword>
<keyword evidence="2 9" id="KW-0240">DNA-directed RNA polymerase</keyword>
<dbReference type="InterPro" id="IPR000394">
    <property type="entry name" value="RNA_pol_sigma_54"/>
</dbReference>
<evidence type="ECO:0000256" key="7">
    <source>
        <dbReference type="ARBA" id="ARBA00023125"/>
    </source>
</evidence>
<keyword evidence="6 9" id="KW-0731">Sigma factor</keyword>
<evidence type="ECO:0000256" key="2">
    <source>
        <dbReference type="ARBA" id="ARBA00022478"/>
    </source>
</evidence>
<evidence type="ECO:0000256" key="9">
    <source>
        <dbReference type="PIRNR" id="PIRNR000774"/>
    </source>
</evidence>
<keyword evidence="8 9" id="KW-0804">Transcription</keyword>
<organism evidence="13 14">
    <name type="scientific">Pelomonas dachongensis</name>
    <dbReference type="NCBI Taxonomy" id="3299029"/>
    <lineage>
        <taxon>Bacteria</taxon>
        <taxon>Pseudomonadati</taxon>
        <taxon>Pseudomonadota</taxon>
        <taxon>Betaproteobacteria</taxon>
        <taxon>Burkholderiales</taxon>
        <taxon>Sphaerotilaceae</taxon>
        <taxon>Roseateles</taxon>
    </lineage>
</organism>
<dbReference type="PRINTS" id="PR00045">
    <property type="entry name" value="SIGMA54FCT"/>
</dbReference>
<reference evidence="13 14" key="1">
    <citation type="submission" date="2024-09" db="EMBL/GenBank/DDBJ databases">
        <title>Novel species of the genus Pelomonas and Roseateles isolated from streams.</title>
        <authorList>
            <person name="Lu H."/>
        </authorList>
    </citation>
    <scope>NUCLEOTIDE SEQUENCE [LARGE SCALE GENOMIC DNA]</scope>
    <source>
        <strain evidence="13 14">DC23W</strain>
    </source>
</reference>
<dbReference type="NCBIfam" id="TIGR02395">
    <property type="entry name" value="rpoN_sigma"/>
    <property type="match status" value="1"/>
</dbReference>
<evidence type="ECO:0000256" key="10">
    <source>
        <dbReference type="SAM" id="MobiDB-lite"/>
    </source>
</evidence>
<dbReference type="InterPro" id="IPR007046">
    <property type="entry name" value="RNA_pol_sigma_54_core-bd"/>
</dbReference>
<comment type="function">
    <text evidence="9">Sigma factors are initiation factors that promote the attachment of RNA polymerase to specific initiation sites and are then released.</text>
</comment>
<keyword evidence="7 9" id="KW-0238">DNA-binding</keyword>
<feature type="compositionally biased region" description="Low complexity" evidence="10">
    <location>
        <begin position="93"/>
        <end position="102"/>
    </location>
</feature>
<proteinExistence type="inferred from homology"/>
<dbReference type="Pfam" id="PF00309">
    <property type="entry name" value="Sigma54_AID"/>
    <property type="match status" value="1"/>
</dbReference>
<comment type="similarity">
    <text evidence="1 9">Belongs to the sigma-54 factor family.</text>
</comment>
<sequence>MNSLDLRADHRQSQALSPRLQHAVRLLQMSSLDFAATLRDTAGRNPFLEVDEGDATGEAVEPVELDGARGAELATPLERVTSDGAAELALPVGDLGDPADPADGGDRDLWMADGGSGQRRSDDGELGALELMAVETSLTAHLHGQLNVLPLSVRDLTLARAVVESLDDDGYLRTPLDELHAVTGLDPLPDAQEMQIALKRVQSLDPAGVAARDVGECLLLQLPAIDCDGTRELARAIVTDHLPALASRDTAALARALGESPARVEAVCDRIRRLDPRPGWRFGASDVAYVVPDVIVKKVRGQWSVQLNPAIVPRLRLNEVYAKLFQRHRTAANAEMGEHLQEARWTLRNVEQRFSTILDVAEAIVQRQHAFLDYGAMAMKPLGLKEIADEVGIHESTVSRVTNNKYMATPVGVLELKYFFSRAMVSANGSACSGTAIRGLIKDIIEAERPEAPLSDAEITRQLAAQGLVVARRTVTKYRQMLKIDAVERRRRVA</sequence>
<protein>
    <recommendedName>
        <fullName evidence="9">RNA polymerase sigma-54 factor</fullName>
    </recommendedName>
</protein>
<dbReference type="PROSITE" id="PS50044">
    <property type="entry name" value="SIGMA54_3"/>
    <property type="match status" value="1"/>
</dbReference>
<dbReference type="InterPro" id="IPR038709">
    <property type="entry name" value="RpoN_core-bd_sf"/>
</dbReference>
<keyword evidence="4 9" id="KW-0548">Nucleotidyltransferase</keyword>
<dbReference type="PIRSF" id="PIRSF000774">
    <property type="entry name" value="RpoN"/>
    <property type="match status" value="1"/>
</dbReference>
<dbReference type="PANTHER" id="PTHR32248">
    <property type="entry name" value="RNA POLYMERASE SIGMA-54 FACTOR"/>
    <property type="match status" value="1"/>
</dbReference>
<evidence type="ECO:0000256" key="6">
    <source>
        <dbReference type="ARBA" id="ARBA00023082"/>
    </source>
</evidence>
<evidence type="ECO:0000256" key="3">
    <source>
        <dbReference type="ARBA" id="ARBA00022679"/>
    </source>
</evidence>
<dbReference type="PROSITE" id="PS00718">
    <property type="entry name" value="SIGMA54_2"/>
    <property type="match status" value="1"/>
</dbReference>